<dbReference type="PANTHER" id="PTHR34351">
    <property type="entry name" value="SLR1927 PROTEIN-RELATED"/>
    <property type="match status" value="1"/>
</dbReference>
<dbReference type="EMBL" id="CAEZTD010000135">
    <property type="protein sequence ID" value="CAB4571724.1"/>
    <property type="molecule type" value="Genomic_DNA"/>
</dbReference>
<keyword evidence="1" id="KW-0472">Membrane</keyword>
<gene>
    <name evidence="3" type="ORF">UFOPK1591_01337</name>
</gene>
<feature type="domain" description="DUF58" evidence="2">
    <location>
        <begin position="216"/>
        <end position="297"/>
    </location>
</feature>
<sequence>MPRFTIARKADALAQTARGGWRALASNVTAVGWMAIGFAGVGLPLGLALRWIEVSVAGGASVVLLVTALPFLLGSNAFAVEFAVSADRVVAGEPAEGRIRVTNSSRSLQLSGRLDVPVGTTITRLPVPMLRGGAHVESPLEIPTSRRGVIDVGPVRSVRSDPLGLMARVREWPNVRRVYVHPPTVTVPSTMSGFIRDLEGSPTQNLVDSDISFHAIREYVPGDGQRHIHWKSTAKTGRLMVRQFEESRRARIAVLLGTNPLEFATPDEFELAVSVAGSLGTRAIRDGRDVSVLVSGSSRGIRKLSSTAARFLLDDLCTVDLDESASVLHELSTQTSRQLPDLSLVIAVCGSVLGFKQAARMRSTLPSDVAMLLVVCDESAAPGFKEINGTPILTVAVLDDLRALLSRRVE</sequence>
<name>A0A6J6E8Y5_9ZZZZ</name>
<dbReference type="AlphaFoldDB" id="A0A6J6E8Y5"/>
<reference evidence="3" key="1">
    <citation type="submission" date="2020-05" db="EMBL/GenBank/DDBJ databases">
        <authorList>
            <person name="Chiriac C."/>
            <person name="Salcher M."/>
            <person name="Ghai R."/>
            <person name="Kavagutti S V."/>
        </authorList>
    </citation>
    <scope>NUCLEOTIDE SEQUENCE</scope>
</reference>
<proteinExistence type="predicted"/>
<protein>
    <submittedName>
        <fullName evidence="3">Unannotated protein</fullName>
    </submittedName>
</protein>
<evidence type="ECO:0000256" key="1">
    <source>
        <dbReference type="SAM" id="Phobius"/>
    </source>
</evidence>
<keyword evidence="1" id="KW-0812">Transmembrane</keyword>
<evidence type="ECO:0000259" key="2">
    <source>
        <dbReference type="Pfam" id="PF01882"/>
    </source>
</evidence>
<evidence type="ECO:0000313" key="3">
    <source>
        <dbReference type="EMBL" id="CAB4571724.1"/>
    </source>
</evidence>
<organism evidence="3">
    <name type="scientific">freshwater metagenome</name>
    <dbReference type="NCBI Taxonomy" id="449393"/>
    <lineage>
        <taxon>unclassified sequences</taxon>
        <taxon>metagenomes</taxon>
        <taxon>ecological metagenomes</taxon>
    </lineage>
</organism>
<accession>A0A6J6E8Y5</accession>
<dbReference type="InterPro" id="IPR002881">
    <property type="entry name" value="DUF58"/>
</dbReference>
<feature type="transmembrane region" description="Helical" evidence="1">
    <location>
        <begin position="51"/>
        <end position="73"/>
    </location>
</feature>
<dbReference type="PANTHER" id="PTHR34351:SF1">
    <property type="entry name" value="SLR1927 PROTEIN"/>
    <property type="match status" value="1"/>
</dbReference>
<feature type="transmembrane region" description="Helical" evidence="1">
    <location>
        <begin position="21"/>
        <end position="45"/>
    </location>
</feature>
<keyword evidence="1" id="KW-1133">Transmembrane helix</keyword>
<dbReference type="Pfam" id="PF01882">
    <property type="entry name" value="DUF58"/>
    <property type="match status" value="1"/>
</dbReference>